<sequence length="259" mass="29693">MSPNFKINELSRKPKTNPTNLNSTLKHILFIDADRDAQSLFNEHFDRDNFLVINFNSAMGAIQHIKESKPVDVLVIDEFAKPMGAAQTLNYLIDELHFKGKVFVCSVDKEQFETDLGVYGVLKKPFDRDEFEKVEALLTEKNTAVESLYSLDYLKELSDGDLVFIEQSIQIFMDTVAPRIEEMKKVLASKDYQAVAELAHNIKPSFEMILNTRGAELCNFLAHHAKPADFKSYVEDLEEEYVQVEKQLKNDFSQEQNLS</sequence>
<dbReference type="InterPro" id="IPR008207">
    <property type="entry name" value="Sig_transdc_His_kin_Hpt_dom"/>
</dbReference>
<dbReference type="AlphaFoldDB" id="A0A2G1VPR3"/>
<proteinExistence type="predicted"/>
<protein>
    <recommendedName>
        <fullName evidence="7">HPt domain-containing protein</fullName>
    </recommendedName>
</protein>
<dbReference type="InterPro" id="IPR001789">
    <property type="entry name" value="Sig_transdc_resp-reg_receiver"/>
</dbReference>
<evidence type="ECO:0000313" key="6">
    <source>
        <dbReference type="Proteomes" id="UP000229433"/>
    </source>
</evidence>
<dbReference type="Pfam" id="PF01627">
    <property type="entry name" value="Hpt"/>
    <property type="match status" value="1"/>
</dbReference>
<feature type="domain" description="Response regulatory" evidence="3">
    <location>
        <begin position="27"/>
        <end position="139"/>
    </location>
</feature>
<feature type="domain" description="HPt" evidence="4">
    <location>
        <begin position="161"/>
        <end position="251"/>
    </location>
</feature>
<dbReference type="PROSITE" id="PS50894">
    <property type="entry name" value="HPT"/>
    <property type="match status" value="1"/>
</dbReference>
<dbReference type="SUPFAM" id="SSF47226">
    <property type="entry name" value="Histidine-containing phosphotransfer domain, HPT domain"/>
    <property type="match status" value="1"/>
</dbReference>
<evidence type="ECO:0000313" key="5">
    <source>
        <dbReference type="EMBL" id="PHQ28768.1"/>
    </source>
</evidence>
<evidence type="ECO:0000259" key="3">
    <source>
        <dbReference type="PROSITE" id="PS50110"/>
    </source>
</evidence>
<dbReference type="Gene3D" id="1.20.120.160">
    <property type="entry name" value="HPT domain"/>
    <property type="match status" value="1"/>
</dbReference>
<dbReference type="Proteomes" id="UP000229433">
    <property type="component" value="Unassembled WGS sequence"/>
</dbReference>
<keyword evidence="2" id="KW-0597">Phosphoprotein</keyword>
<accession>A0A2G1VPR3</accession>
<organism evidence="5 6">
    <name type="scientific">Leeuwenhoekiella nanhaiensis</name>
    <dbReference type="NCBI Taxonomy" id="1655491"/>
    <lineage>
        <taxon>Bacteria</taxon>
        <taxon>Pseudomonadati</taxon>
        <taxon>Bacteroidota</taxon>
        <taxon>Flavobacteriia</taxon>
        <taxon>Flavobacteriales</taxon>
        <taxon>Flavobacteriaceae</taxon>
        <taxon>Leeuwenhoekiella</taxon>
    </lineage>
</organism>
<feature type="modified residue" description="Phosphohistidine" evidence="1">
    <location>
        <position position="200"/>
    </location>
</feature>
<reference evidence="5 6" key="1">
    <citation type="submission" date="2017-08" db="EMBL/GenBank/DDBJ databases">
        <title>The whole genome shortgun sequences of strain Leeuwenhoekiella nanhaiensis G18 from the South China Sea.</title>
        <authorList>
            <person name="Liu Q."/>
        </authorList>
    </citation>
    <scope>NUCLEOTIDE SEQUENCE [LARGE SCALE GENOMIC DNA]</scope>
    <source>
        <strain evidence="5 6">G18</strain>
    </source>
</reference>
<dbReference type="SUPFAM" id="SSF52172">
    <property type="entry name" value="CheY-like"/>
    <property type="match status" value="1"/>
</dbReference>
<comment type="caution">
    <text evidence="5">The sequence shown here is derived from an EMBL/GenBank/DDBJ whole genome shotgun (WGS) entry which is preliminary data.</text>
</comment>
<dbReference type="PROSITE" id="PS50110">
    <property type="entry name" value="RESPONSE_REGULATORY"/>
    <property type="match status" value="1"/>
</dbReference>
<dbReference type="InterPro" id="IPR011006">
    <property type="entry name" value="CheY-like_superfamily"/>
</dbReference>
<dbReference type="Gene3D" id="3.40.50.2300">
    <property type="match status" value="1"/>
</dbReference>
<name>A0A2G1VPR3_9FLAO</name>
<evidence type="ECO:0008006" key="7">
    <source>
        <dbReference type="Google" id="ProtNLM"/>
    </source>
</evidence>
<evidence type="ECO:0000259" key="4">
    <source>
        <dbReference type="PROSITE" id="PS50894"/>
    </source>
</evidence>
<gene>
    <name evidence="5" type="ORF">CJ305_13195</name>
</gene>
<dbReference type="EMBL" id="NQXA01000011">
    <property type="protein sequence ID" value="PHQ28768.1"/>
    <property type="molecule type" value="Genomic_DNA"/>
</dbReference>
<dbReference type="GO" id="GO:0004672">
    <property type="term" value="F:protein kinase activity"/>
    <property type="evidence" value="ECO:0007669"/>
    <property type="project" value="UniProtKB-ARBA"/>
</dbReference>
<feature type="modified residue" description="4-aspartylphosphate" evidence="2">
    <location>
        <position position="77"/>
    </location>
</feature>
<dbReference type="GO" id="GO:0000160">
    <property type="term" value="P:phosphorelay signal transduction system"/>
    <property type="evidence" value="ECO:0007669"/>
    <property type="project" value="InterPro"/>
</dbReference>
<dbReference type="InterPro" id="IPR036641">
    <property type="entry name" value="HPT_dom_sf"/>
</dbReference>
<evidence type="ECO:0000256" key="1">
    <source>
        <dbReference type="PROSITE-ProRule" id="PRU00110"/>
    </source>
</evidence>
<evidence type="ECO:0000256" key="2">
    <source>
        <dbReference type="PROSITE-ProRule" id="PRU00169"/>
    </source>
</evidence>
<keyword evidence="6" id="KW-1185">Reference proteome</keyword>